<sequence>MSITAWDCLVTAALAGLLLATLAHNIGLHGRPLARLEALALVPKWKFFAPNPGTFNLYLLYRDRCADGSLTPWLILHAMDHDRDWYTFIWNPDRRLRKALHDLITSLPYPLNETDPQLFKLTTAYLLIISHLAALPRIADSRETQFLVMKKYLDEPCQVLFCSELHRL</sequence>
<dbReference type="AlphaFoldDB" id="A0A4V1EDW6"/>
<reference evidence="1 4" key="2">
    <citation type="submission" date="2020-08" db="EMBL/GenBank/DDBJ databases">
        <title>Genomic Encyclopedia of Type Strains, Phase III (KMG-III): the genomes of soil and plant-associated and newly described type strains.</title>
        <authorList>
            <person name="Whitman W."/>
        </authorList>
    </citation>
    <scope>NUCLEOTIDE SEQUENCE [LARGE SCALE GENOMIC DNA]</scope>
    <source>
        <strain evidence="1 4">CECT 7753</strain>
    </source>
</reference>
<dbReference type="Proteomes" id="UP000584325">
    <property type="component" value="Unassembled WGS sequence"/>
</dbReference>
<dbReference type="OrthoDB" id="8565707at2"/>
<evidence type="ECO:0000313" key="1">
    <source>
        <dbReference type="EMBL" id="MBB3222288.1"/>
    </source>
</evidence>
<dbReference type="Proteomes" id="UP000298763">
    <property type="component" value="Chromosome"/>
</dbReference>
<keyword evidence="3" id="KW-1185">Reference proteome</keyword>
<name>A0A4V1EDW6_9BURK</name>
<accession>A0A4V1EDW6</accession>
<dbReference type="EMBL" id="JACHXS010000005">
    <property type="protein sequence ID" value="MBB3222288.1"/>
    <property type="molecule type" value="Genomic_DNA"/>
</dbReference>
<dbReference type="EMBL" id="CP040017">
    <property type="protein sequence ID" value="QCP12511.1"/>
    <property type="molecule type" value="Genomic_DNA"/>
</dbReference>
<evidence type="ECO:0000313" key="2">
    <source>
        <dbReference type="EMBL" id="QCP12511.1"/>
    </source>
</evidence>
<evidence type="ECO:0000313" key="3">
    <source>
        <dbReference type="Proteomes" id="UP000298763"/>
    </source>
</evidence>
<evidence type="ECO:0000313" key="4">
    <source>
        <dbReference type="Proteomes" id="UP000584325"/>
    </source>
</evidence>
<gene>
    <name evidence="2" type="ORF">FCL38_20325</name>
    <name evidence="1" type="ORF">FHS02_003107</name>
</gene>
<reference evidence="2 3" key="1">
    <citation type="submission" date="2019-05" db="EMBL/GenBank/DDBJ databases">
        <title>Draft Genome Sequences of Six Type Strains of the Genus Massilia.</title>
        <authorList>
            <person name="Miess H."/>
            <person name="Frediansyhah A."/>
            <person name="Gross H."/>
        </authorList>
    </citation>
    <scope>NUCLEOTIDE SEQUENCE [LARGE SCALE GENOMIC DNA]</scope>
    <source>
        <strain evidence="2 3">DSMZ 26121</strain>
    </source>
</reference>
<proteinExistence type="predicted"/>
<dbReference type="RefSeq" id="WP_137315345.1">
    <property type="nucleotide sequence ID" value="NZ_CP040017.1"/>
</dbReference>
<protein>
    <submittedName>
        <fullName evidence="1">Uncharacterized protein</fullName>
    </submittedName>
</protein>
<organism evidence="1 4">
    <name type="scientific">Pseudoduganella umbonata</name>
    <dbReference type="NCBI Taxonomy" id="864828"/>
    <lineage>
        <taxon>Bacteria</taxon>
        <taxon>Pseudomonadati</taxon>
        <taxon>Pseudomonadota</taxon>
        <taxon>Betaproteobacteria</taxon>
        <taxon>Burkholderiales</taxon>
        <taxon>Oxalobacteraceae</taxon>
        <taxon>Telluria group</taxon>
        <taxon>Pseudoduganella</taxon>
    </lineage>
</organism>